<dbReference type="PANTHER" id="PTHR30026">
    <property type="entry name" value="OUTER MEMBRANE PROTEIN TOLC"/>
    <property type="match status" value="1"/>
</dbReference>
<name>A0A2Z4Y265_SUMC1</name>
<evidence type="ECO:0000256" key="4">
    <source>
        <dbReference type="ARBA" id="ARBA00022452"/>
    </source>
</evidence>
<keyword evidence="7" id="KW-0998">Cell outer membrane</keyword>
<dbReference type="InterPro" id="IPR003423">
    <property type="entry name" value="OMP_efflux"/>
</dbReference>
<dbReference type="Pfam" id="PF02321">
    <property type="entry name" value="OEP"/>
    <property type="match status" value="2"/>
</dbReference>
<proteinExistence type="inferred from homology"/>
<keyword evidence="6" id="KW-0472">Membrane</keyword>
<protein>
    <submittedName>
        <fullName evidence="8">Outer membrane efflux protein</fullName>
    </submittedName>
</protein>
<evidence type="ECO:0000256" key="1">
    <source>
        <dbReference type="ARBA" id="ARBA00004442"/>
    </source>
</evidence>
<evidence type="ECO:0000256" key="5">
    <source>
        <dbReference type="ARBA" id="ARBA00022692"/>
    </source>
</evidence>
<organism evidence="8 9">
    <name type="scientific">Sumerlaea chitinivorans</name>
    <dbReference type="NCBI Taxonomy" id="2250252"/>
    <lineage>
        <taxon>Bacteria</taxon>
        <taxon>Candidatus Sumerlaeota</taxon>
        <taxon>Candidatus Sumerlaeia</taxon>
        <taxon>Candidatus Sumerlaeales</taxon>
        <taxon>Candidatus Sumerlaeaceae</taxon>
        <taxon>Candidatus Sumerlaea</taxon>
    </lineage>
</organism>
<dbReference type="AlphaFoldDB" id="A0A2Z4Y265"/>
<evidence type="ECO:0000256" key="6">
    <source>
        <dbReference type="ARBA" id="ARBA00023136"/>
    </source>
</evidence>
<evidence type="ECO:0000256" key="3">
    <source>
        <dbReference type="ARBA" id="ARBA00022448"/>
    </source>
</evidence>
<dbReference type="Gene3D" id="1.20.1600.10">
    <property type="entry name" value="Outer membrane efflux proteins (OEP)"/>
    <property type="match status" value="1"/>
</dbReference>
<dbReference type="InterPro" id="IPR051906">
    <property type="entry name" value="TolC-like"/>
</dbReference>
<evidence type="ECO:0000256" key="2">
    <source>
        <dbReference type="ARBA" id="ARBA00007613"/>
    </source>
</evidence>
<keyword evidence="5" id="KW-0812">Transmembrane</keyword>
<sequence length="363" mass="41038">MNITQNLLKGAGPTVNLVRVRTAENTFLISLHQLQQVVINLVADVLNGYWDLYLARKVLDIRLESYRVAQEQRKRTEELVRVGRETPLGLFSAHAEESARISDVINAAADVRRRQLTLLRLLNPESDPRQWNLKLWPKEDPKVPTEPLVPEQHVAVALKLRPDLKQAELDLANGELEVVRTANGLLPALDFYTVVGATGVGDSFGDAISEVRQGDFPNWRVGLQFSYPLQNRTAQAAYRRAVFSRQQAEEAIRNYKQIIETDVRQAIIEIERTERLIESTRITRQLREQELEAEIEKFRVGRSTQLLVAQAQRDLTSARVDEISAIVANVKAYLALFKAEGSLLQRYGISSVAPAKEMGAKKR</sequence>
<dbReference type="GO" id="GO:0015562">
    <property type="term" value="F:efflux transmembrane transporter activity"/>
    <property type="evidence" value="ECO:0007669"/>
    <property type="project" value="InterPro"/>
</dbReference>
<reference evidence="8 9" key="1">
    <citation type="submission" date="2018-05" db="EMBL/GenBank/DDBJ databases">
        <title>A metagenomic window into the 2 km-deep terrestrial subsurface aquifer revealed taxonomically and functionally diverse microbial community comprising novel uncultured bacterial lineages.</title>
        <authorList>
            <person name="Kadnikov V.V."/>
            <person name="Mardanov A.V."/>
            <person name="Beletsky A.V."/>
            <person name="Banks D."/>
            <person name="Pimenov N.V."/>
            <person name="Frank Y.A."/>
            <person name="Karnachuk O.V."/>
            <person name="Ravin N.V."/>
        </authorList>
    </citation>
    <scope>NUCLEOTIDE SEQUENCE [LARGE SCALE GENOMIC DNA]</scope>
    <source>
        <strain evidence="8">BY</strain>
    </source>
</reference>
<gene>
    <name evidence="8" type="ORF">BRCON_0464</name>
</gene>
<dbReference type="GO" id="GO:1990281">
    <property type="term" value="C:efflux pump complex"/>
    <property type="evidence" value="ECO:0007669"/>
    <property type="project" value="TreeGrafter"/>
</dbReference>
<comment type="similarity">
    <text evidence="2">Belongs to the outer membrane factor (OMF) (TC 1.B.17) family.</text>
</comment>
<accession>A0A2Z4Y265</accession>
<dbReference type="GO" id="GO:0015288">
    <property type="term" value="F:porin activity"/>
    <property type="evidence" value="ECO:0007669"/>
    <property type="project" value="TreeGrafter"/>
</dbReference>
<keyword evidence="4" id="KW-1134">Transmembrane beta strand</keyword>
<dbReference type="SUPFAM" id="SSF56954">
    <property type="entry name" value="Outer membrane efflux proteins (OEP)"/>
    <property type="match status" value="1"/>
</dbReference>
<dbReference type="Proteomes" id="UP000262583">
    <property type="component" value="Chromosome"/>
</dbReference>
<dbReference type="EMBL" id="CP030759">
    <property type="protein sequence ID" value="AXA35241.1"/>
    <property type="molecule type" value="Genomic_DNA"/>
</dbReference>
<evidence type="ECO:0000313" key="9">
    <source>
        <dbReference type="Proteomes" id="UP000262583"/>
    </source>
</evidence>
<dbReference type="PANTHER" id="PTHR30026:SF23">
    <property type="entry name" value="TO APRF-PUTATIVE OUTER MEMBRANE EFFLUX PROTEIN OR SECRETED ALKALINE PHOSPHATASE-RELATED"/>
    <property type="match status" value="1"/>
</dbReference>
<evidence type="ECO:0000313" key="8">
    <source>
        <dbReference type="EMBL" id="AXA35241.1"/>
    </source>
</evidence>
<dbReference type="GO" id="GO:0009279">
    <property type="term" value="C:cell outer membrane"/>
    <property type="evidence" value="ECO:0007669"/>
    <property type="project" value="UniProtKB-SubCell"/>
</dbReference>
<keyword evidence="3" id="KW-0813">Transport</keyword>
<evidence type="ECO:0000256" key="7">
    <source>
        <dbReference type="ARBA" id="ARBA00023237"/>
    </source>
</evidence>
<dbReference type="KEGG" id="schv:BRCON_0464"/>
<comment type="subcellular location">
    <subcellularLocation>
        <location evidence="1">Cell outer membrane</location>
    </subcellularLocation>
</comment>